<proteinExistence type="predicted"/>
<gene>
    <name evidence="1" type="ORF">LY28_00475</name>
</gene>
<dbReference type="Pfam" id="PF26595">
    <property type="entry name" value="A_ENA"/>
    <property type="match status" value="1"/>
</dbReference>
<protein>
    <submittedName>
        <fullName evidence="1">Uncharacterized protein</fullName>
    </submittedName>
</protein>
<accession>A0A318XR35</accession>
<dbReference type="InterPro" id="IPR058705">
    <property type="entry name" value="A_ENA"/>
</dbReference>
<dbReference type="EMBL" id="QKMR01000002">
    <property type="protein sequence ID" value="PYG89876.1"/>
    <property type="molecule type" value="Genomic_DNA"/>
</dbReference>
<sequence length="281" mass="31030">MSMPNIPNLTPIIDIDREDAFNMLLASIAMEEMGLAHIINAEGEKLQYLFKSEAHKPFSIADIKDVNYGVEKVIRETMKLQMLLQEKLDTVITHIPNVCSTPYSPCPPPKPKCIPECILTGYGEGYISDEANAFKCGTATIESSLCNLYENCTTFSIKYTLFKETEGSIRSAILLSLPQSIEVHCNGNAKSCQPVQDANTIVVQGQGVMAIKNSEQRLTQCAVSFTLTVWDYGCNKKFQMIICSLNSEFNNDSGIVTLTAGNLEIENCAKTNRSPENLSAY</sequence>
<keyword evidence="2" id="KW-1185">Reference proteome</keyword>
<evidence type="ECO:0000313" key="2">
    <source>
        <dbReference type="Proteomes" id="UP000248132"/>
    </source>
</evidence>
<dbReference type="AlphaFoldDB" id="A0A318XR35"/>
<dbReference type="Proteomes" id="UP000248132">
    <property type="component" value="Unassembled WGS sequence"/>
</dbReference>
<organism evidence="1 2">
    <name type="scientific">Ruminiclostridium sufflavum DSM 19573</name>
    <dbReference type="NCBI Taxonomy" id="1121337"/>
    <lineage>
        <taxon>Bacteria</taxon>
        <taxon>Bacillati</taxon>
        <taxon>Bacillota</taxon>
        <taxon>Clostridia</taxon>
        <taxon>Eubacteriales</taxon>
        <taxon>Oscillospiraceae</taxon>
        <taxon>Ruminiclostridium</taxon>
    </lineage>
</organism>
<name>A0A318XR35_9FIRM</name>
<dbReference type="RefSeq" id="WP_207658045.1">
    <property type="nucleotide sequence ID" value="NZ_QKMR01000002.1"/>
</dbReference>
<evidence type="ECO:0000313" key="1">
    <source>
        <dbReference type="EMBL" id="PYG89876.1"/>
    </source>
</evidence>
<reference evidence="1 2" key="1">
    <citation type="submission" date="2018-06" db="EMBL/GenBank/DDBJ databases">
        <title>Genomic Encyclopedia of Type Strains, Phase I: the one thousand microbial genomes (KMG-I) project.</title>
        <authorList>
            <person name="Kyrpides N."/>
        </authorList>
    </citation>
    <scope>NUCLEOTIDE SEQUENCE [LARGE SCALE GENOMIC DNA]</scope>
    <source>
        <strain evidence="1 2">DSM 19573</strain>
    </source>
</reference>
<comment type="caution">
    <text evidence="1">The sequence shown here is derived from an EMBL/GenBank/DDBJ whole genome shotgun (WGS) entry which is preliminary data.</text>
</comment>